<dbReference type="GeneID" id="120111358"/>
<dbReference type="OrthoDB" id="780386at2759"/>
<dbReference type="PANTHER" id="PTHR35317:SF32">
    <property type="entry name" value="DUF4219 DOMAIN-CONTAINING PROTEIN"/>
    <property type="match status" value="1"/>
</dbReference>
<accession>A0A8B9AEN7</accession>
<dbReference type="AlphaFoldDB" id="A0A8B9AEN7"/>
<keyword evidence="2" id="KW-1185">Reference proteome</keyword>
<dbReference type="Gene3D" id="4.10.60.10">
    <property type="entry name" value="Zinc finger, CCHC-type"/>
    <property type="match status" value="1"/>
</dbReference>
<dbReference type="RefSeq" id="XP_038984237.1">
    <property type="nucleotide sequence ID" value="XM_039128309.1"/>
</dbReference>
<evidence type="ECO:0000256" key="1">
    <source>
        <dbReference type="SAM" id="MobiDB-lite"/>
    </source>
</evidence>
<feature type="compositionally biased region" description="Polar residues" evidence="1">
    <location>
        <begin position="123"/>
        <end position="133"/>
    </location>
</feature>
<name>A0A8B9AEN7_PHODC</name>
<reference evidence="2" key="1">
    <citation type="journal article" date="2019" name="Nat. Commun.">
        <title>Genome-wide association mapping of date palm fruit traits.</title>
        <authorList>
            <person name="Hazzouri K.M."/>
            <person name="Gros-Balthazard M."/>
            <person name="Flowers J.M."/>
            <person name="Copetti D."/>
            <person name="Lemansour A."/>
            <person name="Lebrun M."/>
            <person name="Masmoudi K."/>
            <person name="Ferrand S."/>
            <person name="Dhar M.I."/>
            <person name="Fresquez Z.A."/>
            <person name="Rosas U."/>
            <person name="Zhang J."/>
            <person name="Talag J."/>
            <person name="Lee S."/>
            <person name="Kudrna D."/>
            <person name="Powell R.F."/>
            <person name="Leitch I.J."/>
            <person name="Krueger R.R."/>
            <person name="Wing R.A."/>
            <person name="Amiri K.M.A."/>
            <person name="Purugganan M.D."/>
        </authorList>
    </citation>
    <scope>NUCLEOTIDE SEQUENCE [LARGE SCALE GENOMIC DNA]</scope>
    <source>
        <strain evidence="2">cv. Khalas</strain>
    </source>
</reference>
<dbReference type="InterPro" id="IPR036875">
    <property type="entry name" value="Znf_CCHC_sf"/>
</dbReference>
<gene>
    <name evidence="3" type="primary">LOC120111358</name>
</gene>
<feature type="region of interest" description="Disordered" evidence="1">
    <location>
        <begin position="123"/>
        <end position="169"/>
    </location>
</feature>
<dbReference type="Proteomes" id="UP000228380">
    <property type="component" value="Chromosome 7"/>
</dbReference>
<sequence length="212" mass="24330">MGAIPDHDNAKNFLDAIGQRFVESDKAETGDLMDKFMNMKYDGVCGVREYIMKMLYISSKLEALKVSIAEPFLIYHILNSLSSQFNQLKVAYNAQRDKWDLNDLIAVCAQEEYRIRRETVETVQLTHQPSQNKRSSHNRKGKFHKGNKPHYNQQNKGSGGQTSGGPKGIMKKNDKCKFCKKKGHWQKDCFKFKAWSEKKKTSSGINKETEAK</sequence>
<dbReference type="GO" id="GO:0003676">
    <property type="term" value="F:nucleic acid binding"/>
    <property type="evidence" value="ECO:0007669"/>
    <property type="project" value="InterPro"/>
</dbReference>
<evidence type="ECO:0000313" key="3">
    <source>
        <dbReference type="RefSeq" id="XP_038984237.1"/>
    </source>
</evidence>
<dbReference type="KEGG" id="pda:120111358"/>
<dbReference type="GO" id="GO:0008270">
    <property type="term" value="F:zinc ion binding"/>
    <property type="evidence" value="ECO:0007669"/>
    <property type="project" value="InterPro"/>
</dbReference>
<feature type="compositionally biased region" description="Gly residues" evidence="1">
    <location>
        <begin position="157"/>
        <end position="167"/>
    </location>
</feature>
<dbReference type="Pfam" id="PF14223">
    <property type="entry name" value="Retrotran_gag_2"/>
    <property type="match status" value="1"/>
</dbReference>
<reference evidence="3" key="2">
    <citation type="submission" date="2025-08" db="UniProtKB">
        <authorList>
            <consortium name="RefSeq"/>
        </authorList>
    </citation>
    <scope>IDENTIFICATION</scope>
    <source>
        <tissue evidence="3">Young leaves</tissue>
    </source>
</reference>
<feature type="compositionally biased region" description="Basic residues" evidence="1">
    <location>
        <begin position="134"/>
        <end position="148"/>
    </location>
</feature>
<organism evidence="2 3">
    <name type="scientific">Phoenix dactylifera</name>
    <name type="common">Date palm</name>
    <dbReference type="NCBI Taxonomy" id="42345"/>
    <lineage>
        <taxon>Eukaryota</taxon>
        <taxon>Viridiplantae</taxon>
        <taxon>Streptophyta</taxon>
        <taxon>Embryophyta</taxon>
        <taxon>Tracheophyta</taxon>
        <taxon>Spermatophyta</taxon>
        <taxon>Magnoliopsida</taxon>
        <taxon>Liliopsida</taxon>
        <taxon>Arecaceae</taxon>
        <taxon>Coryphoideae</taxon>
        <taxon>Phoeniceae</taxon>
        <taxon>Phoenix</taxon>
    </lineage>
</organism>
<dbReference type="PANTHER" id="PTHR35317">
    <property type="entry name" value="OS04G0629600 PROTEIN"/>
    <property type="match status" value="1"/>
</dbReference>
<protein>
    <submittedName>
        <fullName evidence="3">Uncharacterized protein LOC120111358</fullName>
    </submittedName>
</protein>
<dbReference type="SUPFAM" id="SSF57756">
    <property type="entry name" value="Retrovirus zinc finger-like domains"/>
    <property type="match status" value="1"/>
</dbReference>
<proteinExistence type="predicted"/>
<evidence type="ECO:0000313" key="2">
    <source>
        <dbReference type="Proteomes" id="UP000228380"/>
    </source>
</evidence>